<protein>
    <submittedName>
        <fullName evidence="1">Uncharacterized protein</fullName>
    </submittedName>
</protein>
<name>A0A8S5V3A0_9CAUD</name>
<sequence length="176" mass="17968">MACLTKLNKAIVFGCAGGAIGLSELLLVNKIDIKTITITDNEVTALTLNSGMNAYAVDCYKNSAKITEAIRTSDAANGMEQTVTVTVYDKTKDGARIVESLLNGNFVAFGKLKDGGTIKVAGALAGLEASAADSDTSANGGFATVALKTPDGGRGDAVAVANTTVWNYLNANKVGG</sequence>
<dbReference type="EMBL" id="BK016188">
    <property type="protein sequence ID" value="DAG01189.1"/>
    <property type="molecule type" value="Genomic_DNA"/>
</dbReference>
<reference evidence="1" key="1">
    <citation type="journal article" date="2021" name="Proc. Natl. Acad. Sci. U.S.A.">
        <title>A Catalog of Tens of Thousands of Viruses from Human Metagenomes Reveals Hidden Associations with Chronic Diseases.</title>
        <authorList>
            <person name="Tisza M.J."/>
            <person name="Buck C.B."/>
        </authorList>
    </citation>
    <scope>NUCLEOTIDE SEQUENCE</scope>
    <source>
        <strain evidence="1">Ctt0c4</strain>
    </source>
</reference>
<proteinExistence type="predicted"/>
<accession>A0A8S5V3A0</accession>
<evidence type="ECO:0000313" key="1">
    <source>
        <dbReference type="EMBL" id="DAG01189.1"/>
    </source>
</evidence>
<organism evidence="1">
    <name type="scientific">Siphoviridae sp. ctt0c4</name>
    <dbReference type="NCBI Taxonomy" id="2825702"/>
    <lineage>
        <taxon>Viruses</taxon>
        <taxon>Duplodnaviria</taxon>
        <taxon>Heunggongvirae</taxon>
        <taxon>Uroviricota</taxon>
        <taxon>Caudoviricetes</taxon>
    </lineage>
</organism>